<dbReference type="Proteomes" id="UP001152300">
    <property type="component" value="Unassembled WGS sequence"/>
</dbReference>
<keyword evidence="3" id="KW-1185">Reference proteome</keyword>
<protein>
    <recommendedName>
        <fullName evidence="4">SAP domain-containing protein</fullName>
    </recommendedName>
</protein>
<proteinExistence type="predicted"/>
<feature type="region of interest" description="Disordered" evidence="1">
    <location>
        <begin position="218"/>
        <end position="238"/>
    </location>
</feature>
<dbReference type="AlphaFoldDB" id="A0A9X0APQ9"/>
<evidence type="ECO:0008006" key="4">
    <source>
        <dbReference type="Google" id="ProtNLM"/>
    </source>
</evidence>
<evidence type="ECO:0000313" key="2">
    <source>
        <dbReference type="EMBL" id="KAJ8066279.1"/>
    </source>
</evidence>
<feature type="compositionally biased region" description="Low complexity" evidence="1">
    <location>
        <begin position="184"/>
        <end position="198"/>
    </location>
</feature>
<gene>
    <name evidence="2" type="ORF">OCU04_005358</name>
</gene>
<organism evidence="2 3">
    <name type="scientific">Sclerotinia nivalis</name>
    <dbReference type="NCBI Taxonomy" id="352851"/>
    <lineage>
        <taxon>Eukaryota</taxon>
        <taxon>Fungi</taxon>
        <taxon>Dikarya</taxon>
        <taxon>Ascomycota</taxon>
        <taxon>Pezizomycotina</taxon>
        <taxon>Leotiomycetes</taxon>
        <taxon>Helotiales</taxon>
        <taxon>Sclerotiniaceae</taxon>
        <taxon>Sclerotinia</taxon>
    </lineage>
</organism>
<feature type="region of interest" description="Disordered" evidence="1">
    <location>
        <begin position="156"/>
        <end position="206"/>
    </location>
</feature>
<sequence length="260" mass="29287">MDLKNLTTKQLLQQLSAVGIQKPTLKDGLVVLLQNHLRSTRHKQQARELAAIEQKIIERPGKAELETLLHRMMKTLLTGFDLTLPKLPQGTEVQMQVSMKVTHTQTEIINIDDLNREGTPPASDEDRYDMTMTNFAMLDEEEEEEEDKYVIEELHPQPRAQLENQESEDKESNTGPIKRKRGDSSASSSNSQQLISSKSKAKSKADFASNEQIFKAFAPKSRSAIAKQPKKKQKRIGGKFASGKTLGSRAGTYILHRFCI</sequence>
<evidence type="ECO:0000313" key="3">
    <source>
        <dbReference type="Proteomes" id="UP001152300"/>
    </source>
</evidence>
<name>A0A9X0APQ9_9HELO</name>
<comment type="caution">
    <text evidence="2">The sequence shown here is derived from an EMBL/GenBank/DDBJ whole genome shotgun (WGS) entry which is preliminary data.</text>
</comment>
<reference evidence="2" key="1">
    <citation type="submission" date="2022-11" db="EMBL/GenBank/DDBJ databases">
        <title>Genome Resource of Sclerotinia nivalis Strain SnTB1, a Plant Pathogen Isolated from American Ginseng.</title>
        <authorList>
            <person name="Fan S."/>
        </authorList>
    </citation>
    <scope>NUCLEOTIDE SEQUENCE</scope>
    <source>
        <strain evidence="2">SnTB1</strain>
    </source>
</reference>
<evidence type="ECO:0000256" key="1">
    <source>
        <dbReference type="SAM" id="MobiDB-lite"/>
    </source>
</evidence>
<feature type="compositionally biased region" description="Basic residues" evidence="1">
    <location>
        <begin position="228"/>
        <end position="237"/>
    </location>
</feature>
<dbReference type="EMBL" id="JAPEIS010000005">
    <property type="protein sequence ID" value="KAJ8066279.1"/>
    <property type="molecule type" value="Genomic_DNA"/>
</dbReference>
<dbReference type="OrthoDB" id="3558481at2759"/>
<accession>A0A9X0APQ9</accession>